<evidence type="ECO:0000256" key="1">
    <source>
        <dbReference type="ARBA" id="ARBA00008366"/>
    </source>
</evidence>
<keyword evidence="3" id="KW-0288">FMN</keyword>
<reference evidence="6" key="2">
    <citation type="journal article" date="2023" name="Biology">
        <title>Prokaryotic Life Associated with Coal-Fire Gas Vents Revealed by Metagenomics.</title>
        <authorList>
            <person name="Kadnikov V.V."/>
            <person name="Mardanov A.V."/>
            <person name="Beletsky A.V."/>
            <person name="Karnachuk O.V."/>
            <person name="Ravin N.V."/>
        </authorList>
    </citation>
    <scope>NUCLEOTIDE SEQUENCE</scope>
    <source>
        <strain evidence="6">Bu02</strain>
    </source>
</reference>
<dbReference type="PANTHER" id="PTHR43425:SF2">
    <property type="entry name" value="OXYGEN-INSENSITIVE NADPH NITROREDUCTASE"/>
    <property type="match status" value="1"/>
</dbReference>
<dbReference type="SUPFAM" id="SSF55469">
    <property type="entry name" value="FMN-dependent nitroreductase-like"/>
    <property type="match status" value="1"/>
</dbReference>
<dbReference type="KEGG" id="fcz:IMF26_03260"/>
<keyword evidence="4" id="KW-0560">Oxidoreductase</keyword>
<dbReference type="PANTHER" id="PTHR43425">
    <property type="entry name" value="OXYGEN-INSENSITIVE NADPH NITROREDUCTASE"/>
    <property type="match status" value="1"/>
</dbReference>
<accession>A0AAT9LDM8</accession>
<evidence type="ECO:0000256" key="4">
    <source>
        <dbReference type="ARBA" id="ARBA00023002"/>
    </source>
</evidence>
<name>A0AAT9LDM8_9FIRM</name>
<keyword evidence="2" id="KW-0285">Flavoprotein</keyword>
<dbReference type="Pfam" id="PF00881">
    <property type="entry name" value="Nitroreductase"/>
    <property type="match status" value="1"/>
</dbReference>
<dbReference type="InterPro" id="IPR016446">
    <property type="entry name" value="Flavin_OxRdtase_Frp"/>
</dbReference>
<sequence>MENQVLDVIMNRATVRAYLDKDVPDEIIWKLARAAQQAPFTGQMYAFIYTRDRDKKEVLSKYLGRFIAGAPVFVLFCLDFRKLEKFIAYKNRKNSASDVQMLFLGIQDVSYAAMNFVLAAESLGLGTCFFGGAPMIEPLLTDMFKLPERVYPLVGMALGYPAKKPLPRPRIPTSCVLFRDEYHDLTEEEVKKALEVMDAGLIREGYYQNLNAKIPKPEGGEDDVGYDKYGWGEHISRKYARQDPSSKLRDLLRGKGIMI</sequence>
<evidence type="ECO:0000256" key="3">
    <source>
        <dbReference type="ARBA" id="ARBA00022643"/>
    </source>
</evidence>
<protein>
    <submittedName>
        <fullName evidence="6">Nitroreductase family protein</fullName>
    </submittedName>
</protein>
<evidence type="ECO:0000313" key="6">
    <source>
        <dbReference type="EMBL" id="QUL99100.1"/>
    </source>
</evidence>
<dbReference type="Gene3D" id="3.40.109.10">
    <property type="entry name" value="NADH Oxidase"/>
    <property type="match status" value="1"/>
</dbReference>
<comment type="similarity">
    <text evidence="1">Belongs to the flavin oxidoreductase frp family.</text>
</comment>
<organism evidence="6">
    <name type="scientific">Candidatus Fermentithermobacillus carboniphilus</name>
    <dbReference type="NCBI Taxonomy" id="3085328"/>
    <lineage>
        <taxon>Bacteria</taxon>
        <taxon>Bacillati</taxon>
        <taxon>Bacillota</taxon>
        <taxon>Candidatus Fermentithermobacillia</taxon>
        <taxon>Candidatus Fermentithermobacillales</taxon>
        <taxon>Candidatus Fermentithermobacillaceae</taxon>
        <taxon>Candidatus Fermentithermobacillus</taxon>
    </lineage>
</organism>
<dbReference type="AlphaFoldDB" id="A0AAT9LDM8"/>
<gene>
    <name evidence="6" type="ORF">IMF26_03260</name>
</gene>
<dbReference type="InterPro" id="IPR000415">
    <property type="entry name" value="Nitroreductase-like"/>
</dbReference>
<proteinExistence type="inferred from homology"/>
<evidence type="ECO:0000259" key="5">
    <source>
        <dbReference type="Pfam" id="PF00881"/>
    </source>
</evidence>
<dbReference type="InterPro" id="IPR029479">
    <property type="entry name" value="Nitroreductase"/>
</dbReference>
<dbReference type="EMBL" id="CP062796">
    <property type="protein sequence ID" value="QUL99100.1"/>
    <property type="molecule type" value="Genomic_DNA"/>
</dbReference>
<evidence type="ECO:0000256" key="2">
    <source>
        <dbReference type="ARBA" id="ARBA00022630"/>
    </source>
</evidence>
<feature type="domain" description="Nitroreductase" evidence="5">
    <location>
        <begin position="59"/>
        <end position="160"/>
    </location>
</feature>
<dbReference type="GO" id="GO:0016491">
    <property type="term" value="F:oxidoreductase activity"/>
    <property type="evidence" value="ECO:0007669"/>
    <property type="project" value="UniProtKB-KW"/>
</dbReference>
<reference evidence="6" key="1">
    <citation type="submission" date="2020-10" db="EMBL/GenBank/DDBJ databases">
        <authorList>
            <person name="Kadnikov V."/>
            <person name="Beletsky A.V."/>
            <person name="Mardanov A.V."/>
            <person name="Karnachuk O.V."/>
            <person name="Ravin N.V."/>
        </authorList>
    </citation>
    <scope>NUCLEOTIDE SEQUENCE</scope>
    <source>
        <strain evidence="6">Bu02</strain>
    </source>
</reference>